<protein>
    <submittedName>
        <fullName evidence="2">Uncharacterized protein</fullName>
    </submittedName>
</protein>
<dbReference type="eggNOG" id="arCOG13297">
    <property type="taxonomic scope" value="Archaea"/>
</dbReference>
<dbReference type="EMBL" id="AOHW01000022">
    <property type="protein sequence ID" value="ELY42800.1"/>
    <property type="molecule type" value="Genomic_DNA"/>
</dbReference>
<evidence type="ECO:0000256" key="1">
    <source>
        <dbReference type="SAM" id="Phobius"/>
    </source>
</evidence>
<dbReference type="OrthoDB" id="203136at2157"/>
<dbReference type="Proteomes" id="UP000011599">
    <property type="component" value="Unassembled WGS sequence"/>
</dbReference>
<feature type="transmembrane region" description="Helical" evidence="1">
    <location>
        <begin position="20"/>
        <end position="45"/>
    </location>
</feature>
<evidence type="ECO:0000313" key="2">
    <source>
        <dbReference type="EMBL" id="ELY42800.1"/>
    </source>
</evidence>
<name>L9W014_9EURY</name>
<dbReference type="AlphaFoldDB" id="L9W014"/>
<keyword evidence="1" id="KW-1133">Transmembrane helix</keyword>
<sequence length="70" mass="7068">MSLAASGIVTSIVPFDPTYGIAIVASVMLAVIVCSMVFFAVAPLVSDSWADQLSATSTSSATPSAEPSDD</sequence>
<evidence type="ECO:0000313" key="3">
    <source>
        <dbReference type="Proteomes" id="UP000011599"/>
    </source>
</evidence>
<organism evidence="2 3">
    <name type="scientific">Natronorubrum tibetense GA33</name>
    <dbReference type="NCBI Taxonomy" id="1114856"/>
    <lineage>
        <taxon>Archaea</taxon>
        <taxon>Methanobacteriati</taxon>
        <taxon>Methanobacteriota</taxon>
        <taxon>Stenosarchaea group</taxon>
        <taxon>Halobacteria</taxon>
        <taxon>Halobacteriales</taxon>
        <taxon>Natrialbaceae</taxon>
        <taxon>Natronorubrum</taxon>
    </lineage>
</organism>
<reference evidence="2 3" key="1">
    <citation type="journal article" date="2014" name="PLoS Genet.">
        <title>Phylogenetically driven sequencing of extremely halophilic archaea reveals strategies for static and dynamic osmo-response.</title>
        <authorList>
            <person name="Becker E.A."/>
            <person name="Seitzer P.M."/>
            <person name="Tritt A."/>
            <person name="Larsen D."/>
            <person name="Krusor M."/>
            <person name="Yao A.I."/>
            <person name="Wu D."/>
            <person name="Madern D."/>
            <person name="Eisen J.A."/>
            <person name="Darling A.E."/>
            <person name="Facciotti M.T."/>
        </authorList>
    </citation>
    <scope>NUCLEOTIDE SEQUENCE [LARGE SCALE GENOMIC DNA]</scope>
    <source>
        <strain evidence="2 3">GA33</strain>
    </source>
</reference>
<dbReference type="RefSeq" id="WP_006088957.1">
    <property type="nucleotide sequence ID" value="NZ_AOHW01000022.1"/>
</dbReference>
<dbReference type="STRING" id="1114856.GCA_000383975_01150"/>
<proteinExistence type="predicted"/>
<accession>L9W014</accession>
<keyword evidence="1" id="KW-0812">Transmembrane</keyword>
<keyword evidence="1" id="KW-0472">Membrane</keyword>
<gene>
    <name evidence="2" type="ORF">C496_05677</name>
</gene>
<keyword evidence="3" id="KW-1185">Reference proteome</keyword>
<comment type="caution">
    <text evidence="2">The sequence shown here is derived from an EMBL/GenBank/DDBJ whole genome shotgun (WGS) entry which is preliminary data.</text>
</comment>